<feature type="region of interest" description="Disordered" evidence="1">
    <location>
        <begin position="1"/>
        <end position="24"/>
    </location>
</feature>
<evidence type="ECO:0000256" key="1">
    <source>
        <dbReference type="SAM" id="MobiDB-lite"/>
    </source>
</evidence>
<organism evidence="2 3">
    <name type="scientific">Qipengyuania algicida</name>
    <dbReference type="NCBI Taxonomy" id="1836209"/>
    <lineage>
        <taxon>Bacteria</taxon>
        <taxon>Pseudomonadati</taxon>
        <taxon>Pseudomonadota</taxon>
        <taxon>Alphaproteobacteria</taxon>
        <taxon>Sphingomonadales</taxon>
        <taxon>Erythrobacteraceae</taxon>
        <taxon>Qipengyuania</taxon>
    </lineage>
</organism>
<dbReference type="Proteomes" id="UP000439780">
    <property type="component" value="Unassembled WGS sequence"/>
</dbReference>
<dbReference type="AlphaFoldDB" id="A0A845AKZ1"/>
<evidence type="ECO:0000313" key="3">
    <source>
        <dbReference type="Proteomes" id="UP000439780"/>
    </source>
</evidence>
<evidence type="ECO:0000313" key="2">
    <source>
        <dbReference type="EMBL" id="MXP30139.1"/>
    </source>
</evidence>
<sequence length="167" mass="18300">MSANDQQQKQPSRTAARHLAERGEEHIARVQATVDLARAMLASGEVNTSPDNSHGISLPPYPWEVSEVRSDQPKRVWYASVENFATGEGHTVCFAAGRHRDEDEFRRQLAGEMGRGLANTASVSLDVDELPLAATFLTDGLKANFAHMGQGGPAVMTYFGKYYANYT</sequence>
<gene>
    <name evidence="2" type="ORF">GRI58_15120</name>
</gene>
<name>A0A845AKZ1_9SPHN</name>
<dbReference type="OrthoDB" id="7406586at2"/>
<dbReference type="RefSeq" id="WP_160754440.1">
    <property type="nucleotide sequence ID" value="NZ_WTYA01000017.1"/>
</dbReference>
<reference evidence="2 3" key="1">
    <citation type="submission" date="2019-12" db="EMBL/GenBank/DDBJ databases">
        <title>Genomic-based taxomic classification of the family Erythrobacteraceae.</title>
        <authorList>
            <person name="Xu L."/>
        </authorList>
    </citation>
    <scope>NUCLEOTIDE SEQUENCE [LARGE SCALE GENOMIC DNA]</scope>
    <source>
        <strain evidence="2 3">KEMB 9005-328</strain>
    </source>
</reference>
<proteinExistence type="predicted"/>
<comment type="caution">
    <text evidence="2">The sequence shown here is derived from an EMBL/GenBank/DDBJ whole genome shotgun (WGS) entry which is preliminary data.</text>
</comment>
<keyword evidence="3" id="KW-1185">Reference proteome</keyword>
<dbReference type="EMBL" id="WTYA01000017">
    <property type="protein sequence ID" value="MXP30139.1"/>
    <property type="molecule type" value="Genomic_DNA"/>
</dbReference>
<protein>
    <submittedName>
        <fullName evidence="2">Uncharacterized protein</fullName>
    </submittedName>
</protein>
<accession>A0A845AKZ1</accession>
<feature type="compositionally biased region" description="Polar residues" evidence="1">
    <location>
        <begin position="1"/>
        <end position="13"/>
    </location>
</feature>